<evidence type="ECO:0000313" key="1">
    <source>
        <dbReference type="EMBL" id="KAF2123431.1"/>
    </source>
</evidence>
<dbReference type="Proteomes" id="UP000799771">
    <property type="component" value="Unassembled WGS sequence"/>
</dbReference>
<dbReference type="OrthoDB" id="4521980at2759"/>
<organism evidence="1 2">
    <name type="scientific">Dothidotthia symphoricarpi CBS 119687</name>
    <dbReference type="NCBI Taxonomy" id="1392245"/>
    <lineage>
        <taxon>Eukaryota</taxon>
        <taxon>Fungi</taxon>
        <taxon>Dikarya</taxon>
        <taxon>Ascomycota</taxon>
        <taxon>Pezizomycotina</taxon>
        <taxon>Dothideomycetes</taxon>
        <taxon>Pleosporomycetidae</taxon>
        <taxon>Pleosporales</taxon>
        <taxon>Dothidotthiaceae</taxon>
        <taxon>Dothidotthia</taxon>
    </lineage>
</organism>
<accession>A0A6A5ZYN5</accession>
<protein>
    <submittedName>
        <fullName evidence="1">Uncharacterized protein</fullName>
    </submittedName>
</protein>
<dbReference type="GeneID" id="54412382"/>
<dbReference type="AlphaFoldDB" id="A0A6A5ZYN5"/>
<dbReference type="RefSeq" id="XP_033517825.1">
    <property type="nucleotide sequence ID" value="XM_033671950.1"/>
</dbReference>
<gene>
    <name evidence="1" type="ORF">P153DRAFT_401911</name>
</gene>
<evidence type="ECO:0000313" key="2">
    <source>
        <dbReference type="Proteomes" id="UP000799771"/>
    </source>
</evidence>
<sequence>MSNNIPFATPPAVAQWGCTITYKDYNNMLKGYKPRVMEDKWLIETNAPDDAQGITVHIYFGWTSREEISLDIAAGDPTKTEAKDWATIVKISWKAQRAGGSKVSEKEAKTMAISLFNNLMGCEVEDEDEDEDGNEDE</sequence>
<reference evidence="1" key="1">
    <citation type="journal article" date="2020" name="Stud. Mycol.">
        <title>101 Dothideomycetes genomes: a test case for predicting lifestyles and emergence of pathogens.</title>
        <authorList>
            <person name="Haridas S."/>
            <person name="Albert R."/>
            <person name="Binder M."/>
            <person name="Bloem J."/>
            <person name="Labutti K."/>
            <person name="Salamov A."/>
            <person name="Andreopoulos B."/>
            <person name="Baker S."/>
            <person name="Barry K."/>
            <person name="Bills G."/>
            <person name="Bluhm B."/>
            <person name="Cannon C."/>
            <person name="Castanera R."/>
            <person name="Culley D."/>
            <person name="Daum C."/>
            <person name="Ezra D."/>
            <person name="Gonzalez J."/>
            <person name="Henrissat B."/>
            <person name="Kuo A."/>
            <person name="Liang C."/>
            <person name="Lipzen A."/>
            <person name="Lutzoni F."/>
            <person name="Magnuson J."/>
            <person name="Mondo S."/>
            <person name="Nolan M."/>
            <person name="Ohm R."/>
            <person name="Pangilinan J."/>
            <person name="Park H.-J."/>
            <person name="Ramirez L."/>
            <person name="Alfaro M."/>
            <person name="Sun H."/>
            <person name="Tritt A."/>
            <person name="Yoshinaga Y."/>
            <person name="Zwiers L.-H."/>
            <person name="Turgeon B."/>
            <person name="Goodwin S."/>
            <person name="Spatafora J."/>
            <person name="Crous P."/>
            <person name="Grigoriev I."/>
        </authorList>
    </citation>
    <scope>NUCLEOTIDE SEQUENCE</scope>
    <source>
        <strain evidence="1">CBS 119687</strain>
    </source>
</reference>
<keyword evidence="2" id="KW-1185">Reference proteome</keyword>
<proteinExistence type="predicted"/>
<name>A0A6A5ZYN5_9PLEO</name>
<dbReference type="EMBL" id="ML977527">
    <property type="protein sequence ID" value="KAF2123431.1"/>
    <property type="molecule type" value="Genomic_DNA"/>
</dbReference>